<evidence type="ECO:0000313" key="2">
    <source>
        <dbReference type="EMBL" id="KAG0663516.1"/>
    </source>
</evidence>
<dbReference type="EMBL" id="PUHQ01000019">
    <property type="protein sequence ID" value="KAG0663516.1"/>
    <property type="molecule type" value="Genomic_DNA"/>
</dbReference>
<accession>A0A9P6W652</accession>
<evidence type="ECO:0000256" key="1">
    <source>
        <dbReference type="SAM" id="MobiDB-lite"/>
    </source>
</evidence>
<comment type="caution">
    <text evidence="2">The sequence shown here is derived from an EMBL/GenBank/DDBJ whole genome shotgun (WGS) entry which is preliminary data.</text>
</comment>
<feature type="region of interest" description="Disordered" evidence="1">
    <location>
        <begin position="62"/>
        <end position="85"/>
    </location>
</feature>
<dbReference type="Proteomes" id="UP000777482">
    <property type="component" value="Unassembled WGS sequence"/>
</dbReference>
<keyword evidence="3" id="KW-1185">Reference proteome</keyword>
<protein>
    <submittedName>
        <fullName evidence="2">Uncharacterized protein</fullName>
    </submittedName>
</protein>
<name>A0A9P6W652_RHOMI</name>
<evidence type="ECO:0000313" key="3">
    <source>
        <dbReference type="Proteomes" id="UP000777482"/>
    </source>
</evidence>
<proteinExistence type="predicted"/>
<reference evidence="2 3" key="1">
    <citation type="submission" date="2020-11" db="EMBL/GenBank/DDBJ databases">
        <title>Kefir isolates.</title>
        <authorList>
            <person name="Marcisauskas S."/>
            <person name="Kim Y."/>
            <person name="Blasche S."/>
        </authorList>
    </citation>
    <scope>NUCLEOTIDE SEQUENCE [LARGE SCALE GENOMIC DNA]</scope>
    <source>
        <strain evidence="2 3">KR</strain>
    </source>
</reference>
<organism evidence="2 3">
    <name type="scientific">Rhodotorula mucilaginosa</name>
    <name type="common">Yeast</name>
    <name type="synonym">Rhodotorula rubra</name>
    <dbReference type="NCBI Taxonomy" id="5537"/>
    <lineage>
        <taxon>Eukaryota</taxon>
        <taxon>Fungi</taxon>
        <taxon>Dikarya</taxon>
        <taxon>Basidiomycota</taxon>
        <taxon>Pucciniomycotina</taxon>
        <taxon>Microbotryomycetes</taxon>
        <taxon>Sporidiobolales</taxon>
        <taxon>Sporidiobolaceae</taxon>
        <taxon>Rhodotorula</taxon>
    </lineage>
</organism>
<sequence>MGGSAGASYAFNARARWADVRRERRPEDAEGRCAEMHACARPQSRVAEAVDQRSGHHFNTVQARTRAKDRGAAPSTPEVGQSRRGCIDIGNSLRTSRTLEPAIHVSPSRVISYQLCAGRTSFVACVLPDVRALEYHVQGAARRRSSSRSDKI</sequence>
<dbReference type="AlphaFoldDB" id="A0A9P6W652"/>
<gene>
    <name evidence="2" type="ORF">C6P46_002412</name>
</gene>